<dbReference type="Gene3D" id="2.40.50.180">
    <property type="entry name" value="CheA-289, Domain 4"/>
    <property type="match status" value="1"/>
</dbReference>
<evidence type="ECO:0000313" key="3">
    <source>
        <dbReference type="Proteomes" id="UP000000393"/>
    </source>
</evidence>
<proteinExistence type="predicted"/>
<dbReference type="Proteomes" id="UP000000393">
    <property type="component" value="Chromosome"/>
</dbReference>
<protein>
    <submittedName>
        <fullName evidence="2">CheW protein</fullName>
    </submittedName>
</protein>
<dbReference type="InterPro" id="IPR039315">
    <property type="entry name" value="CheW"/>
</dbReference>
<dbReference type="SUPFAM" id="SSF50341">
    <property type="entry name" value="CheW-like"/>
    <property type="match status" value="1"/>
</dbReference>
<organism evidence="2 3">
    <name type="scientific">Nitrosococcus watsoni (strain C-113)</name>
    <dbReference type="NCBI Taxonomy" id="105559"/>
    <lineage>
        <taxon>Bacteria</taxon>
        <taxon>Pseudomonadati</taxon>
        <taxon>Pseudomonadota</taxon>
        <taxon>Gammaproteobacteria</taxon>
        <taxon>Chromatiales</taxon>
        <taxon>Chromatiaceae</taxon>
        <taxon>Nitrosococcus</taxon>
    </lineage>
</organism>
<dbReference type="HOGENOM" id="CLU_048995_6_1_6"/>
<evidence type="ECO:0000259" key="1">
    <source>
        <dbReference type="PROSITE" id="PS50851"/>
    </source>
</evidence>
<name>D8K8A1_NITWC</name>
<evidence type="ECO:0000313" key="2">
    <source>
        <dbReference type="EMBL" id="ADJ27096.1"/>
    </source>
</evidence>
<dbReference type="EMBL" id="CP002086">
    <property type="protein sequence ID" value="ADJ27096.1"/>
    <property type="molecule type" value="Genomic_DNA"/>
</dbReference>
<dbReference type="PROSITE" id="PS50851">
    <property type="entry name" value="CHEW"/>
    <property type="match status" value="1"/>
</dbReference>
<dbReference type="PANTHER" id="PTHR22617">
    <property type="entry name" value="CHEMOTAXIS SENSOR HISTIDINE KINASE-RELATED"/>
    <property type="match status" value="1"/>
</dbReference>
<dbReference type="Pfam" id="PF01584">
    <property type="entry name" value="CheW"/>
    <property type="match status" value="1"/>
</dbReference>
<dbReference type="eggNOG" id="COG0835">
    <property type="taxonomic scope" value="Bacteria"/>
</dbReference>
<dbReference type="InterPro" id="IPR036061">
    <property type="entry name" value="CheW-like_dom_sf"/>
</dbReference>
<reference evidence="2 3" key="1">
    <citation type="submission" date="2010-06" db="EMBL/GenBank/DDBJ databases">
        <title>Complete sequence of chromosome of Nitrosococcus watsoni C-113.</title>
        <authorList>
            <consortium name="US DOE Joint Genome Institute"/>
            <person name="Lucas S."/>
            <person name="Copeland A."/>
            <person name="Lapidus A."/>
            <person name="Cheng J.-F."/>
            <person name="Bruce D."/>
            <person name="Goodwin L."/>
            <person name="Pitluck S."/>
            <person name="Malfatti S.A."/>
            <person name="Chain P.S.G."/>
            <person name="Land M."/>
            <person name="Hauser L."/>
            <person name="Kyrpides N."/>
            <person name="Ivanova N."/>
            <person name="Cambell M.A."/>
            <person name="Heidelberg J.F."/>
            <person name="Klotz M.G."/>
            <person name="Woyke T."/>
        </authorList>
    </citation>
    <scope>NUCLEOTIDE SEQUENCE [LARGE SCALE GENOMIC DNA]</scope>
    <source>
        <strain evidence="2 3">C-113</strain>
    </source>
</reference>
<keyword evidence="3" id="KW-1185">Reference proteome</keyword>
<dbReference type="OrthoDB" id="5298045at2"/>
<feature type="domain" description="CheW-like" evidence="1">
    <location>
        <begin position="33"/>
        <end position="173"/>
    </location>
</feature>
<dbReference type="PANTHER" id="PTHR22617:SF43">
    <property type="entry name" value="PROTEIN PILI"/>
    <property type="match status" value="1"/>
</dbReference>
<dbReference type="STRING" id="105559.Nwat_0117"/>
<dbReference type="AlphaFoldDB" id="D8K8A1"/>
<dbReference type="InterPro" id="IPR002545">
    <property type="entry name" value="CheW-lke_dom"/>
</dbReference>
<accession>D8K8A1</accession>
<gene>
    <name evidence="2" type="ordered locus">Nwat_0117</name>
</gene>
<dbReference type="GO" id="GO:0005829">
    <property type="term" value="C:cytosol"/>
    <property type="evidence" value="ECO:0007669"/>
    <property type="project" value="TreeGrafter"/>
</dbReference>
<dbReference type="GO" id="GO:0007165">
    <property type="term" value="P:signal transduction"/>
    <property type="evidence" value="ECO:0007669"/>
    <property type="project" value="InterPro"/>
</dbReference>
<dbReference type="SMART" id="SM00260">
    <property type="entry name" value="CheW"/>
    <property type="match status" value="1"/>
</dbReference>
<sequence length="178" mass="20345">MDKNNPFSILRGIEAQNRRHGAALPQQTAIRQRWTNLGFLLGNQKLAALLTQVCEVFPCPAIARVPGAKPWVLGIANIRGYILPLIDLHAYIYGTPSNQTHRSKILVVTKKKLITGLLVEEVFGLKHFLDEEWTGQQLPSNDPLNRYIQRGFVQNREIWLEFDFHLLIEQESFFLATV</sequence>
<dbReference type="RefSeq" id="WP_013219208.1">
    <property type="nucleotide sequence ID" value="NC_014315.1"/>
</dbReference>
<dbReference type="GO" id="GO:0006935">
    <property type="term" value="P:chemotaxis"/>
    <property type="evidence" value="ECO:0007669"/>
    <property type="project" value="InterPro"/>
</dbReference>
<dbReference type="KEGG" id="nwa:Nwat_0117"/>
<dbReference type="Gene3D" id="2.30.30.40">
    <property type="entry name" value="SH3 Domains"/>
    <property type="match status" value="1"/>
</dbReference>